<dbReference type="Proteomes" id="UP000698800">
    <property type="component" value="Unassembled WGS sequence"/>
</dbReference>
<organism evidence="2 3">
    <name type="scientific">Glutinoglossum americanum</name>
    <dbReference type="NCBI Taxonomy" id="1670608"/>
    <lineage>
        <taxon>Eukaryota</taxon>
        <taxon>Fungi</taxon>
        <taxon>Dikarya</taxon>
        <taxon>Ascomycota</taxon>
        <taxon>Pezizomycotina</taxon>
        <taxon>Geoglossomycetes</taxon>
        <taxon>Geoglossales</taxon>
        <taxon>Geoglossaceae</taxon>
        <taxon>Glutinoglossum</taxon>
    </lineage>
</organism>
<gene>
    <name evidence="2" type="ORF">FGG08_005040</name>
</gene>
<dbReference type="EMBL" id="JAGHQL010000112">
    <property type="protein sequence ID" value="KAH0538345.1"/>
    <property type="molecule type" value="Genomic_DNA"/>
</dbReference>
<dbReference type="OrthoDB" id="10618459at2759"/>
<evidence type="ECO:0000313" key="3">
    <source>
        <dbReference type="Proteomes" id="UP000698800"/>
    </source>
</evidence>
<name>A0A9P8IA71_9PEZI</name>
<proteinExistence type="predicted"/>
<evidence type="ECO:0000259" key="1">
    <source>
        <dbReference type="Pfam" id="PF13086"/>
    </source>
</evidence>
<reference evidence="2" key="1">
    <citation type="submission" date="2021-03" db="EMBL/GenBank/DDBJ databases">
        <title>Comparative genomics and phylogenomic investigation of the class Geoglossomycetes provide insights into ecological specialization and systematics.</title>
        <authorList>
            <person name="Melie T."/>
            <person name="Pirro S."/>
            <person name="Miller A.N."/>
            <person name="Quandt A."/>
        </authorList>
    </citation>
    <scope>NUCLEOTIDE SEQUENCE</scope>
    <source>
        <strain evidence="2">GBOQ0MN5Z8</strain>
    </source>
</reference>
<feature type="domain" description="DNA2/NAM7 helicase helicase" evidence="1">
    <location>
        <begin position="25"/>
        <end position="114"/>
    </location>
</feature>
<sequence length="157" mass="17677">MCGKQTGNSRTEPSWRYWYYHRSSGTGKTHPTVALTKVLVALGHKDLLCAPSNDSTDHLAVAVYRKYPELDTIRVYRPGAKEQQLKNWQSSQAEDNELVARAMDVASTLAQIKGDKRSRMPHKELSLMAHCVDRTRKINSGTYLPPIRGSEPKPLLT</sequence>
<accession>A0A9P8IA71</accession>
<dbReference type="Gene3D" id="3.40.50.300">
    <property type="entry name" value="P-loop containing nucleotide triphosphate hydrolases"/>
    <property type="match status" value="1"/>
</dbReference>
<dbReference type="InterPro" id="IPR041677">
    <property type="entry name" value="DNA2/NAM7_AAA_11"/>
</dbReference>
<protein>
    <recommendedName>
        <fullName evidence="1">DNA2/NAM7 helicase helicase domain-containing protein</fullName>
    </recommendedName>
</protein>
<comment type="caution">
    <text evidence="2">The sequence shown here is derived from an EMBL/GenBank/DDBJ whole genome shotgun (WGS) entry which is preliminary data.</text>
</comment>
<dbReference type="InterPro" id="IPR027417">
    <property type="entry name" value="P-loop_NTPase"/>
</dbReference>
<dbReference type="AlphaFoldDB" id="A0A9P8IA71"/>
<keyword evidence="3" id="KW-1185">Reference proteome</keyword>
<dbReference type="Pfam" id="PF13086">
    <property type="entry name" value="AAA_11"/>
    <property type="match status" value="1"/>
</dbReference>
<dbReference type="GO" id="GO:0004386">
    <property type="term" value="F:helicase activity"/>
    <property type="evidence" value="ECO:0007669"/>
    <property type="project" value="InterPro"/>
</dbReference>
<evidence type="ECO:0000313" key="2">
    <source>
        <dbReference type="EMBL" id="KAH0538345.1"/>
    </source>
</evidence>